<evidence type="ECO:0000313" key="2">
    <source>
        <dbReference type="EMBL" id="ELR14277.1"/>
    </source>
</evidence>
<sequence length="104" mass="10922">MKDDAGRASGPRSSWVLLSIVTIAFLAVVGAVPGGSEAGVAAQLGEEGDVVRTVLAEFYNATGGPRWYHRCAPQQNNNNGSGCWLDPASADYCQWLGITCRPAP</sequence>
<dbReference type="VEuPathDB" id="AmoebaDB:ACA1_105980"/>
<accession>L8GMS2</accession>
<evidence type="ECO:0000313" key="3">
    <source>
        <dbReference type="Proteomes" id="UP000011083"/>
    </source>
</evidence>
<feature type="chain" id="PRO_5003989904" evidence="1">
    <location>
        <begin position="32"/>
        <end position="104"/>
    </location>
</feature>
<proteinExistence type="predicted"/>
<dbReference type="AlphaFoldDB" id="L8GMS2"/>
<dbReference type="RefSeq" id="XP_004336290.1">
    <property type="nucleotide sequence ID" value="XM_004336242.1"/>
</dbReference>
<name>L8GMS2_ACACF</name>
<dbReference type="GeneID" id="14914852"/>
<keyword evidence="3" id="KW-1185">Reference proteome</keyword>
<feature type="signal peptide" evidence="1">
    <location>
        <begin position="1"/>
        <end position="31"/>
    </location>
</feature>
<dbReference type="KEGG" id="acan:ACA1_105980"/>
<dbReference type="Proteomes" id="UP000011083">
    <property type="component" value="Unassembled WGS sequence"/>
</dbReference>
<keyword evidence="1" id="KW-0732">Signal</keyword>
<organism evidence="2 3">
    <name type="scientific">Acanthamoeba castellanii (strain ATCC 30010 / Neff)</name>
    <dbReference type="NCBI Taxonomy" id="1257118"/>
    <lineage>
        <taxon>Eukaryota</taxon>
        <taxon>Amoebozoa</taxon>
        <taxon>Discosea</taxon>
        <taxon>Longamoebia</taxon>
        <taxon>Centramoebida</taxon>
        <taxon>Acanthamoebidae</taxon>
        <taxon>Acanthamoeba</taxon>
    </lineage>
</organism>
<protein>
    <submittedName>
        <fullName evidence="2">Uncharacterized protein</fullName>
    </submittedName>
</protein>
<gene>
    <name evidence="2" type="ORF">ACA1_105980</name>
</gene>
<reference evidence="2 3" key="1">
    <citation type="journal article" date="2013" name="Genome Biol.">
        <title>Genome of Acanthamoeba castellanii highlights extensive lateral gene transfer and early evolution of tyrosine kinase signaling.</title>
        <authorList>
            <person name="Clarke M."/>
            <person name="Lohan A.J."/>
            <person name="Liu B."/>
            <person name="Lagkouvardos I."/>
            <person name="Roy S."/>
            <person name="Zafar N."/>
            <person name="Bertelli C."/>
            <person name="Schilde C."/>
            <person name="Kianianmomeni A."/>
            <person name="Burglin T.R."/>
            <person name="Frech C."/>
            <person name="Turcotte B."/>
            <person name="Kopec K.O."/>
            <person name="Synnott J.M."/>
            <person name="Choo C."/>
            <person name="Paponov I."/>
            <person name="Finkler A."/>
            <person name="Soon Heng Tan C."/>
            <person name="Hutchins A.P."/>
            <person name="Weinmeier T."/>
            <person name="Rattei T."/>
            <person name="Chu J.S."/>
            <person name="Gimenez G."/>
            <person name="Irimia M."/>
            <person name="Rigden D.J."/>
            <person name="Fitzpatrick D.A."/>
            <person name="Lorenzo-Morales J."/>
            <person name="Bateman A."/>
            <person name="Chiu C.H."/>
            <person name="Tang P."/>
            <person name="Hegemann P."/>
            <person name="Fromm H."/>
            <person name="Raoult D."/>
            <person name="Greub G."/>
            <person name="Miranda-Saavedra D."/>
            <person name="Chen N."/>
            <person name="Nash P."/>
            <person name="Ginger M.L."/>
            <person name="Horn M."/>
            <person name="Schaap P."/>
            <person name="Caler L."/>
            <person name="Loftus B."/>
        </authorList>
    </citation>
    <scope>NUCLEOTIDE SEQUENCE [LARGE SCALE GENOMIC DNA]</scope>
    <source>
        <strain evidence="2 3">Neff</strain>
    </source>
</reference>
<dbReference type="EMBL" id="KB008060">
    <property type="protein sequence ID" value="ELR14277.1"/>
    <property type="molecule type" value="Genomic_DNA"/>
</dbReference>
<evidence type="ECO:0000256" key="1">
    <source>
        <dbReference type="SAM" id="SignalP"/>
    </source>
</evidence>